<evidence type="ECO:0000313" key="6">
    <source>
        <dbReference type="EMBL" id="PIQ73843.1"/>
    </source>
</evidence>
<comment type="similarity">
    <text evidence="1 5">Belongs to the universal ribosomal protein uL29 family.</text>
</comment>
<dbReference type="Pfam" id="PF00831">
    <property type="entry name" value="Ribosomal_L29"/>
    <property type="match status" value="1"/>
</dbReference>
<evidence type="ECO:0000313" key="7">
    <source>
        <dbReference type="Proteomes" id="UP000231056"/>
    </source>
</evidence>
<evidence type="ECO:0000256" key="1">
    <source>
        <dbReference type="ARBA" id="ARBA00009254"/>
    </source>
</evidence>
<dbReference type="EMBL" id="PCVM01000006">
    <property type="protein sequence ID" value="PIQ73843.1"/>
    <property type="molecule type" value="Genomic_DNA"/>
</dbReference>
<name>A0A2M6IVC0_9BACT</name>
<keyword evidence="3 5" id="KW-0687">Ribonucleoprotein</keyword>
<proteinExistence type="inferred from homology"/>
<dbReference type="GO" id="GO:1990904">
    <property type="term" value="C:ribonucleoprotein complex"/>
    <property type="evidence" value="ECO:0007669"/>
    <property type="project" value="UniProtKB-KW"/>
</dbReference>
<dbReference type="Proteomes" id="UP000231056">
    <property type="component" value="Unassembled WGS sequence"/>
</dbReference>
<sequence>MKKLIKEFGAKSITDLKSEVSKVRNELAKLLIERGVKPEKDSNVISKNKRKLAVMLTLIHQKEFEEAKK</sequence>
<protein>
    <recommendedName>
        <fullName evidence="4 5">Large ribosomal subunit protein uL29</fullName>
    </recommendedName>
</protein>
<reference evidence="6 7" key="1">
    <citation type="submission" date="2017-09" db="EMBL/GenBank/DDBJ databases">
        <title>Depth-based differentiation of microbial function through sediment-hosted aquifers and enrichment of novel symbionts in the deep terrestrial subsurface.</title>
        <authorList>
            <person name="Probst A.J."/>
            <person name="Ladd B."/>
            <person name="Jarett J.K."/>
            <person name="Geller-Mcgrath D.E."/>
            <person name="Sieber C.M."/>
            <person name="Emerson J.B."/>
            <person name="Anantharaman K."/>
            <person name="Thomas B.C."/>
            <person name="Malmstrom R."/>
            <person name="Stieglmeier M."/>
            <person name="Klingl A."/>
            <person name="Woyke T."/>
            <person name="Ryan C.M."/>
            <person name="Banfield J.F."/>
        </authorList>
    </citation>
    <scope>NUCLEOTIDE SEQUENCE [LARGE SCALE GENOMIC DNA]</scope>
    <source>
        <strain evidence="6">CG11_big_fil_rev_8_21_14_0_20_36_8</strain>
    </source>
</reference>
<evidence type="ECO:0000256" key="3">
    <source>
        <dbReference type="ARBA" id="ARBA00023274"/>
    </source>
</evidence>
<dbReference type="AlphaFoldDB" id="A0A2M6IVC0"/>
<evidence type="ECO:0000256" key="2">
    <source>
        <dbReference type="ARBA" id="ARBA00022980"/>
    </source>
</evidence>
<evidence type="ECO:0000256" key="4">
    <source>
        <dbReference type="ARBA" id="ARBA00035204"/>
    </source>
</evidence>
<dbReference type="InterPro" id="IPR036049">
    <property type="entry name" value="Ribosomal_uL29_sf"/>
</dbReference>
<dbReference type="InterPro" id="IPR001854">
    <property type="entry name" value="Ribosomal_uL29"/>
</dbReference>
<dbReference type="Gene3D" id="1.10.287.310">
    <property type="match status" value="1"/>
</dbReference>
<dbReference type="HAMAP" id="MF_00374">
    <property type="entry name" value="Ribosomal_uL29"/>
    <property type="match status" value="1"/>
</dbReference>
<dbReference type="GO" id="GO:0006412">
    <property type="term" value="P:translation"/>
    <property type="evidence" value="ECO:0007669"/>
    <property type="project" value="UniProtKB-UniRule"/>
</dbReference>
<comment type="caution">
    <text evidence="6">The sequence shown here is derived from an EMBL/GenBank/DDBJ whole genome shotgun (WGS) entry which is preliminary data.</text>
</comment>
<organism evidence="6 7">
    <name type="scientific">Candidatus Roizmanbacteria bacterium CG11_big_fil_rev_8_21_14_0_20_36_8</name>
    <dbReference type="NCBI Taxonomy" id="1974856"/>
    <lineage>
        <taxon>Bacteria</taxon>
        <taxon>Candidatus Roizmaniibacteriota</taxon>
    </lineage>
</organism>
<keyword evidence="2 5" id="KW-0689">Ribosomal protein</keyword>
<dbReference type="SUPFAM" id="SSF46561">
    <property type="entry name" value="Ribosomal protein L29 (L29p)"/>
    <property type="match status" value="1"/>
</dbReference>
<gene>
    <name evidence="5" type="primary">rpmC</name>
    <name evidence="6" type="ORF">COV58_00285</name>
</gene>
<dbReference type="GO" id="GO:0003735">
    <property type="term" value="F:structural constituent of ribosome"/>
    <property type="evidence" value="ECO:0007669"/>
    <property type="project" value="InterPro"/>
</dbReference>
<dbReference type="GO" id="GO:0005840">
    <property type="term" value="C:ribosome"/>
    <property type="evidence" value="ECO:0007669"/>
    <property type="project" value="UniProtKB-KW"/>
</dbReference>
<accession>A0A2M6IVC0</accession>
<evidence type="ECO:0000256" key="5">
    <source>
        <dbReference type="HAMAP-Rule" id="MF_00374"/>
    </source>
</evidence>